<dbReference type="KEGG" id="hnv:DDQ68_04420"/>
<evidence type="ECO:0000313" key="3">
    <source>
        <dbReference type="Proteomes" id="UP000245999"/>
    </source>
</evidence>
<name>A0A2Z3GMF4_9BACT</name>
<keyword evidence="1" id="KW-1133">Transmembrane helix</keyword>
<evidence type="ECO:0000313" key="2">
    <source>
        <dbReference type="EMBL" id="AWM32105.1"/>
    </source>
</evidence>
<dbReference type="RefSeq" id="WP_109655196.1">
    <property type="nucleotide sequence ID" value="NZ_CP029145.1"/>
</dbReference>
<keyword evidence="1" id="KW-0472">Membrane</keyword>
<dbReference type="AlphaFoldDB" id="A0A2Z3GMF4"/>
<sequence>MEQLLQKTLTSIKTVRITPTGLRVQTKNLREELDYTLQFDDLGFDTVRQRVKSANLPFYCFLVFDGLYVWLLVTSVRHHEPFKQQLFWLGALLFFSALTGFAFFHRNKDVVHLTGGARTLELLATRPDAPRVALFIAAVHQAMRDYHKARYAALDAHLPYAARLGRLQELRERHVVSDEEYRTLRDAMHWSNVLSFPRLSDN</sequence>
<feature type="transmembrane region" description="Helical" evidence="1">
    <location>
        <begin position="56"/>
        <end position="73"/>
    </location>
</feature>
<gene>
    <name evidence="2" type="ORF">DDQ68_04420</name>
</gene>
<dbReference type="EMBL" id="CP029145">
    <property type="protein sequence ID" value="AWM32105.1"/>
    <property type="molecule type" value="Genomic_DNA"/>
</dbReference>
<accession>A0A2Z3GMF4</accession>
<dbReference type="Proteomes" id="UP000245999">
    <property type="component" value="Chromosome"/>
</dbReference>
<reference evidence="3" key="1">
    <citation type="submission" date="2018-04" db="EMBL/GenBank/DDBJ databases">
        <title>Complete genome of Antarctic heterotrophic bacterium Hymenobacter nivis.</title>
        <authorList>
            <person name="Terashima M."/>
        </authorList>
    </citation>
    <scope>NUCLEOTIDE SEQUENCE [LARGE SCALE GENOMIC DNA]</scope>
    <source>
        <strain evidence="3">NBRC 111535</strain>
    </source>
</reference>
<protein>
    <submittedName>
        <fullName evidence="2">Uncharacterized protein</fullName>
    </submittedName>
</protein>
<evidence type="ECO:0000256" key="1">
    <source>
        <dbReference type="SAM" id="Phobius"/>
    </source>
</evidence>
<organism evidence="2 3">
    <name type="scientific">Hymenobacter nivis</name>
    <dbReference type="NCBI Taxonomy" id="1850093"/>
    <lineage>
        <taxon>Bacteria</taxon>
        <taxon>Pseudomonadati</taxon>
        <taxon>Bacteroidota</taxon>
        <taxon>Cytophagia</taxon>
        <taxon>Cytophagales</taxon>
        <taxon>Hymenobacteraceae</taxon>
        <taxon>Hymenobacter</taxon>
    </lineage>
</organism>
<feature type="transmembrane region" description="Helical" evidence="1">
    <location>
        <begin position="85"/>
        <end position="104"/>
    </location>
</feature>
<keyword evidence="1" id="KW-0812">Transmembrane</keyword>
<keyword evidence="3" id="KW-1185">Reference proteome</keyword>
<dbReference type="OrthoDB" id="1438982at2"/>
<proteinExistence type="predicted"/>